<protein>
    <submittedName>
        <fullName evidence="2">MarR family winged helix-turn-helix transcriptional regulator</fullName>
    </submittedName>
</protein>
<proteinExistence type="predicted"/>
<dbReference type="PANTHER" id="PTHR33164">
    <property type="entry name" value="TRANSCRIPTIONAL REGULATOR, MARR FAMILY"/>
    <property type="match status" value="1"/>
</dbReference>
<dbReference type="PRINTS" id="PR00598">
    <property type="entry name" value="HTHMARR"/>
</dbReference>
<dbReference type="InterPro" id="IPR036390">
    <property type="entry name" value="WH_DNA-bd_sf"/>
</dbReference>
<evidence type="ECO:0000313" key="3">
    <source>
        <dbReference type="Proteomes" id="UP001589750"/>
    </source>
</evidence>
<accession>A0ABV5K4E2</accession>
<evidence type="ECO:0000259" key="1">
    <source>
        <dbReference type="PROSITE" id="PS50995"/>
    </source>
</evidence>
<comment type="caution">
    <text evidence="2">The sequence shown here is derived from an EMBL/GenBank/DDBJ whole genome shotgun (WGS) entry which is preliminary data.</text>
</comment>
<dbReference type="RefSeq" id="WP_140008533.1">
    <property type="nucleotide sequence ID" value="NZ_JBHMDG010000001.1"/>
</dbReference>
<dbReference type="Proteomes" id="UP001589750">
    <property type="component" value="Unassembled WGS sequence"/>
</dbReference>
<name>A0ABV5K4E2_9ACTN</name>
<gene>
    <name evidence="2" type="ORF">ACFFRI_01060</name>
</gene>
<feature type="domain" description="HTH marR-type" evidence="1">
    <location>
        <begin position="16"/>
        <end position="152"/>
    </location>
</feature>
<dbReference type="PANTHER" id="PTHR33164:SF106">
    <property type="entry name" value="TRANSCRIPTIONAL REGULATORY PROTEIN"/>
    <property type="match status" value="1"/>
</dbReference>
<dbReference type="InterPro" id="IPR036388">
    <property type="entry name" value="WH-like_DNA-bd_sf"/>
</dbReference>
<dbReference type="InterPro" id="IPR000835">
    <property type="entry name" value="HTH_MarR-typ"/>
</dbReference>
<dbReference type="Pfam" id="PF01047">
    <property type="entry name" value="MarR"/>
    <property type="match status" value="1"/>
</dbReference>
<keyword evidence="3" id="KW-1185">Reference proteome</keyword>
<dbReference type="SMART" id="SM00347">
    <property type="entry name" value="HTH_MARR"/>
    <property type="match status" value="1"/>
</dbReference>
<dbReference type="PROSITE" id="PS50995">
    <property type="entry name" value="HTH_MARR_2"/>
    <property type="match status" value="1"/>
</dbReference>
<reference evidence="2 3" key="1">
    <citation type="submission" date="2024-09" db="EMBL/GenBank/DDBJ databases">
        <authorList>
            <person name="Sun Q."/>
            <person name="Mori K."/>
        </authorList>
    </citation>
    <scope>NUCLEOTIDE SEQUENCE [LARGE SCALE GENOMIC DNA]</scope>
    <source>
        <strain evidence="2 3">JCM 9626</strain>
    </source>
</reference>
<sequence>MPNAIPPPDPGRSDGAHRVVRALRRYTTESDLYVATASRESEMHRTDLNGLALIMDWGLQDEPATPGRLSAAMHLSAPATSAMLDRLEKHGHVTRAPHPGDRRSVVVEVTEHAIAVGSRMFGRLGAHLAPVLDRRTDEELALIAAFLEEAGLATIAARREVPPA</sequence>
<evidence type="ECO:0000313" key="2">
    <source>
        <dbReference type="EMBL" id="MFB9311617.1"/>
    </source>
</evidence>
<organism evidence="2 3">
    <name type="scientific">Nocardioides plantarum</name>
    <dbReference type="NCBI Taxonomy" id="29299"/>
    <lineage>
        <taxon>Bacteria</taxon>
        <taxon>Bacillati</taxon>
        <taxon>Actinomycetota</taxon>
        <taxon>Actinomycetes</taxon>
        <taxon>Propionibacteriales</taxon>
        <taxon>Nocardioidaceae</taxon>
        <taxon>Nocardioides</taxon>
    </lineage>
</organism>
<dbReference type="EMBL" id="JBHMDG010000001">
    <property type="protein sequence ID" value="MFB9311617.1"/>
    <property type="molecule type" value="Genomic_DNA"/>
</dbReference>
<dbReference type="SUPFAM" id="SSF46785">
    <property type="entry name" value="Winged helix' DNA-binding domain"/>
    <property type="match status" value="1"/>
</dbReference>
<dbReference type="Gene3D" id="1.10.10.10">
    <property type="entry name" value="Winged helix-like DNA-binding domain superfamily/Winged helix DNA-binding domain"/>
    <property type="match status" value="1"/>
</dbReference>
<dbReference type="InterPro" id="IPR039422">
    <property type="entry name" value="MarR/SlyA-like"/>
</dbReference>